<gene>
    <name evidence="1" type="ORF">AVDCRST_MAG22-521</name>
</gene>
<name>A0A6J4NR41_9ACTN</name>
<protein>
    <submittedName>
        <fullName evidence="1">Uncharacterized protein</fullName>
    </submittedName>
</protein>
<dbReference type="AlphaFoldDB" id="A0A6J4NR41"/>
<evidence type="ECO:0000313" key="1">
    <source>
        <dbReference type="EMBL" id="CAA9390046.1"/>
    </source>
</evidence>
<sequence length="77" mass="8137">MEDEGTGGLRGDAPGLDGFFSRGSLVSVSARTGNDLQGYVCEADERGLLIDVRDPSGDPGGYEFLPWSSIERVVTEG</sequence>
<organism evidence="1">
    <name type="scientific">uncultured Rubrobacteraceae bacterium</name>
    <dbReference type="NCBI Taxonomy" id="349277"/>
    <lineage>
        <taxon>Bacteria</taxon>
        <taxon>Bacillati</taxon>
        <taxon>Actinomycetota</taxon>
        <taxon>Rubrobacteria</taxon>
        <taxon>Rubrobacterales</taxon>
        <taxon>Rubrobacteraceae</taxon>
        <taxon>environmental samples</taxon>
    </lineage>
</organism>
<proteinExistence type="predicted"/>
<accession>A0A6J4NR41</accession>
<reference evidence="1" key="1">
    <citation type="submission" date="2020-02" db="EMBL/GenBank/DDBJ databases">
        <authorList>
            <person name="Meier V. D."/>
        </authorList>
    </citation>
    <scope>NUCLEOTIDE SEQUENCE</scope>
    <source>
        <strain evidence="1">AVDCRST_MAG22</strain>
    </source>
</reference>
<dbReference type="EMBL" id="CADCUV010000026">
    <property type="protein sequence ID" value="CAA9390046.1"/>
    <property type="molecule type" value="Genomic_DNA"/>
</dbReference>